<dbReference type="PANTHER" id="PTHR46609:SF8">
    <property type="entry name" value="YQAJ VIRAL RECOMBINASE DOMAIN-CONTAINING PROTEIN"/>
    <property type="match status" value="1"/>
</dbReference>
<dbReference type="Pfam" id="PF09588">
    <property type="entry name" value="YqaJ"/>
    <property type="match status" value="1"/>
</dbReference>
<dbReference type="InterPro" id="IPR011335">
    <property type="entry name" value="Restrct_endonuc-II-like"/>
</dbReference>
<dbReference type="GO" id="GO:0006281">
    <property type="term" value="P:DNA repair"/>
    <property type="evidence" value="ECO:0007669"/>
    <property type="project" value="UniProtKB-ARBA"/>
</dbReference>
<evidence type="ECO:0000259" key="1">
    <source>
        <dbReference type="Pfam" id="PF09588"/>
    </source>
</evidence>
<feature type="domain" description="YqaJ viral recombinase" evidence="1">
    <location>
        <begin position="61"/>
        <end position="204"/>
    </location>
</feature>
<dbReference type="AlphaFoldDB" id="A0A821QWV8"/>
<reference evidence="2" key="1">
    <citation type="submission" date="2021-02" db="EMBL/GenBank/DDBJ databases">
        <authorList>
            <person name="Steward A R."/>
        </authorList>
    </citation>
    <scope>NUCLEOTIDE SEQUENCE</scope>
</reference>
<organism evidence="2 3">
    <name type="scientific">Pieris macdunnoughi</name>
    <dbReference type="NCBI Taxonomy" id="345717"/>
    <lineage>
        <taxon>Eukaryota</taxon>
        <taxon>Metazoa</taxon>
        <taxon>Ecdysozoa</taxon>
        <taxon>Arthropoda</taxon>
        <taxon>Hexapoda</taxon>
        <taxon>Insecta</taxon>
        <taxon>Pterygota</taxon>
        <taxon>Neoptera</taxon>
        <taxon>Endopterygota</taxon>
        <taxon>Lepidoptera</taxon>
        <taxon>Glossata</taxon>
        <taxon>Ditrysia</taxon>
        <taxon>Papilionoidea</taxon>
        <taxon>Pieridae</taxon>
        <taxon>Pierinae</taxon>
        <taxon>Pieris</taxon>
    </lineage>
</organism>
<dbReference type="InterPro" id="IPR051703">
    <property type="entry name" value="NF-kappa-B_Signaling_Reg"/>
</dbReference>
<keyword evidence="3" id="KW-1185">Reference proteome</keyword>
<dbReference type="PANTHER" id="PTHR46609">
    <property type="entry name" value="EXONUCLEASE, PHAGE-TYPE/RECB, C-TERMINAL DOMAIN-CONTAINING PROTEIN"/>
    <property type="match status" value="1"/>
</dbReference>
<accession>A0A821QWV8</accession>
<gene>
    <name evidence="2" type="ORF">PMACD_LOCUS5385</name>
</gene>
<comment type="caution">
    <text evidence="2">The sequence shown here is derived from an EMBL/GenBank/DDBJ whole genome shotgun (WGS) entry which is preliminary data.</text>
</comment>
<dbReference type="CDD" id="cd22343">
    <property type="entry name" value="PDDEXK_lambda_exonuclease-like"/>
    <property type="match status" value="1"/>
</dbReference>
<evidence type="ECO:0000313" key="3">
    <source>
        <dbReference type="Proteomes" id="UP000663880"/>
    </source>
</evidence>
<dbReference type="Proteomes" id="UP000663880">
    <property type="component" value="Unassembled WGS sequence"/>
</dbReference>
<dbReference type="InterPro" id="IPR019080">
    <property type="entry name" value="YqaJ_viral_recombinase"/>
</dbReference>
<dbReference type="OrthoDB" id="6155932at2759"/>
<evidence type="ECO:0000313" key="2">
    <source>
        <dbReference type="EMBL" id="CAF4831764.1"/>
    </source>
</evidence>
<sequence>MAECRVVIYIKSDTYLWICDVWSRYLPCVIQLLILSNLKELVENRHAVERDTVLQAESALWLELRRCLLTASSFSKICKRRPNISSAPLVKSIVYSYSLDKVPAIEYGKSNEKSAIDQLQQQENIVVEKCGLFIDKEHYFLGASPDGLYNQGIIEIKCPYSARNMDAEEAIRQRKIKFWKLDGTVNTNHDWYYQIQGQLHISEKKLCLFAVWTGQQFPLKVEVISRDEGFWCQKMKPKLINFYEKCLLPEYIDPRKSRSMPIRSTCL</sequence>
<dbReference type="EMBL" id="CAJOBZ010000010">
    <property type="protein sequence ID" value="CAF4831764.1"/>
    <property type="molecule type" value="Genomic_DNA"/>
</dbReference>
<name>A0A821QWV8_9NEOP</name>
<protein>
    <recommendedName>
        <fullName evidence="1">YqaJ viral recombinase domain-containing protein</fullName>
    </recommendedName>
</protein>
<dbReference type="InterPro" id="IPR011604">
    <property type="entry name" value="PDDEXK-like_dom_sf"/>
</dbReference>
<dbReference type="Gene3D" id="3.90.320.10">
    <property type="match status" value="1"/>
</dbReference>
<proteinExistence type="predicted"/>
<dbReference type="SUPFAM" id="SSF52980">
    <property type="entry name" value="Restriction endonuclease-like"/>
    <property type="match status" value="1"/>
</dbReference>